<comment type="caution">
    <text evidence="3">The sequence shown here is derived from an EMBL/GenBank/DDBJ whole genome shotgun (WGS) entry which is preliminary data.</text>
</comment>
<feature type="compositionally biased region" description="Basic residues" evidence="1">
    <location>
        <begin position="279"/>
        <end position="288"/>
    </location>
</feature>
<evidence type="ECO:0000256" key="1">
    <source>
        <dbReference type="SAM" id="MobiDB-lite"/>
    </source>
</evidence>
<evidence type="ECO:0000313" key="3">
    <source>
        <dbReference type="EMBL" id="CAL8089866.1"/>
    </source>
</evidence>
<evidence type="ECO:0000313" key="4">
    <source>
        <dbReference type="Proteomes" id="UP001642540"/>
    </source>
</evidence>
<name>A0ABP1Q5K4_9HEXA</name>
<organism evidence="3 4">
    <name type="scientific">Orchesella dallaii</name>
    <dbReference type="NCBI Taxonomy" id="48710"/>
    <lineage>
        <taxon>Eukaryota</taxon>
        <taxon>Metazoa</taxon>
        <taxon>Ecdysozoa</taxon>
        <taxon>Arthropoda</taxon>
        <taxon>Hexapoda</taxon>
        <taxon>Collembola</taxon>
        <taxon>Entomobryomorpha</taxon>
        <taxon>Entomobryoidea</taxon>
        <taxon>Orchesellidae</taxon>
        <taxon>Orchesellinae</taxon>
        <taxon>Orchesella</taxon>
    </lineage>
</organism>
<keyword evidence="4" id="KW-1185">Reference proteome</keyword>
<feature type="region of interest" description="Disordered" evidence="1">
    <location>
        <begin position="260"/>
        <end position="288"/>
    </location>
</feature>
<protein>
    <submittedName>
        <fullName evidence="3">Uncharacterized protein</fullName>
    </submittedName>
</protein>
<evidence type="ECO:0000256" key="2">
    <source>
        <dbReference type="SAM" id="Phobius"/>
    </source>
</evidence>
<dbReference type="Proteomes" id="UP001642540">
    <property type="component" value="Unassembled WGS sequence"/>
</dbReference>
<sequence>MNKCFILLLITIAIDLNCYTIATFIKSRTWHEEFVADADGENPRVLYPRYKICRAPREKPETLKAKNAQQITGKHSEVSWANYLAIYTADSGAEIYNWDFKKKEPDPNKATRWTQFVSIIIFLIQFSVIFTIFIFIVPVVGSGGFKFYGLVWYVIFHPEVRRLCRRMCIEKEQWSRKHVQKIIAKAGKQAKRQFRLPYILREYNEEEVPAELIQSEEDSDQDLSSDAFENLLIKKVARQHSFRETKGLAKLIASTEAEVMMENEGRPESELSKTSSIKSKGKPKPKKK</sequence>
<dbReference type="EMBL" id="CAXLJM020000024">
    <property type="protein sequence ID" value="CAL8089866.1"/>
    <property type="molecule type" value="Genomic_DNA"/>
</dbReference>
<keyword evidence="2" id="KW-0812">Transmembrane</keyword>
<reference evidence="3 4" key="1">
    <citation type="submission" date="2024-08" db="EMBL/GenBank/DDBJ databases">
        <authorList>
            <person name="Cucini C."/>
            <person name="Frati F."/>
        </authorList>
    </citation>
    <scope>NUCLEOTIDE SEQUENCE [LARGE SCALE GENOMIC DNA]</scope>
</reference>
<proteinExistence type="predicted"/>
<keyword evidence="2" id="KW-1133">Transmembrane helix</keyword>
<accession>A0ABP1Q5K4</accession>
<gene>
    <name evidence="3" type="ORF">ODALV1_LOCUS7489</name>
</gene>
<feature type="transmembrane region" description="Helical" evidence="2">
    <location>
        <begin position="116"/>
        <end position="140"/>
    </location>
</feature>
<keyword evidence="2" id="KW-0472">Membrane</keyword>